<evidence type="ECO:0000256" key="7">
    <source>
        <dbReference type="ARBA" id="ARBA00023136"/>
    </source>
</evidence>
<accession>A0AAJ7WRJ1</accession>
<dbReference type="Pfam" id="PF07562">
    <property type="entry name" value="NCD3G"/>
    <property type="match status" value="1"/>
</dbReference>
<feature type="transmembrane region" description="Helical" evidence="11">
    <location>
        <begin position="835"/>
        <end position="855"/>
    </location>
</feature>
<keyword evidence="13" id="KW-1185">Reference proteome</keyword>
<keyword evidence="10" id="KW-0807">Transducer</keyword>
<keyword evidence="7 11" id="KW-0472">Membrane</keyword>
<dbReference type="InterPro" id="IPR038550">
    <property type="entry name" value="GPCR_3_9-Cys_sf"/>
</dbReference>
<evidence type="ECO:0000256" key="2">
    <source>
        <dbReference type="ARBA" id="ARBA00022475"/>
    </source>
</evidence>
<dbReference type="AlphaFoldDB" id="A0AAJ7WRJ1"/>
<dbReference type="InterPro" id="IPR000068">
    <property type="entry name" value="GPCR_3_Ca_sens_rcpt-rel"/>
</dbReference>
<keyword evidence="9" id="KW-0325">Glycoprotein</keyword>
<dbReference type="InterPro" id="IPR028082">
    <property type="entry name" value="Peripla_BP_I"/>
</dbReference>
<reference evidence="14" key="1">
    <citation type="submission" date="2025-08" db="UniProtKB">
        <authorList>
            <consortium name="RefSeq"/>
        </authorList>
    </citation>
    <scope>IDENTIFICATION</scope>
    <source>
        <tissue evidence="14">Sperm</tissue>
    </source>
</reference>
<evidence type="ECO:0000256" key="10">
    <source>
        <dbReference type="ARBA" id="ARBA00023224"/>
    </source>
</evidence>
<dbReference type="Pfam" id="PF01094">
    <property type="entry name" value="ANF_receptor"/>
    <property type="match status" value="1"/>
</dbReference>
<organism evidence="13 14">
    <name type="scientific">Petromyzon marinus</name>
    <name type="common">Sea lamprey</name>
    <dbReference type="NCBI Taxonomy" id="7757"/>
    <lineage>
        <taxon>Eukaryota</taxon>
        <taxon>Metazoa</taxon>
        <taxon>Chordata</taxon>
        <taxon>Craniata</taxon>
        <taxon>Vertebrata</taxon>
        <taxon>Cyclostomata</taxon>
        <taxon>Hyperoartia</taxon>
        <taxon>Petromyzontiformes</taxon>
        <taxon>Petromyzontidae</taxon>
        <taxon>Petromyzon</taxon>
    </lineage>
</organism>
<evidence type="ECO:0000256" key="9">
    <source>
        <dbReference type="ARBA" id="ARBA00023180"/>
    </source>
</evidence>
<dbReference type="GO" id="GO:0005886">
    <property type="term" value="C:plasma membrane"/>
    <property type="evidence" value="ECO:0007669"/>
    <property type="project" value="UniProtKB-SubCell"/>
</dbReference>
<evidence type="ECO:0000256" key="5">
    <source>
        <dbReference type="ARBA" id="ARBA00022989"/>
    </source>
</evidence>
<dbReference type="PRINTS" id="PR00592">
    <property type="entry name" value="CASENSINGR"/>
</dbReference>
<dbReference type="InterPro" id="IPR000337">
    <property type="entry name" value="GPCR_3"/>
</dbReference>
<dbReference type="SUPFAM" id="SSF53822">
    <property type="entry name" value="Periplasmic binding protein-like I"/>
    <property type="match status" value="1"/>
</dbReference>
<evidence type="ECO:0000313" key="14">
    <source>
        <dbReference type="RefSeq" id="XP_032806078.1"/>
    </source>
</evidence>
<evidence type="ECO:0000256" key="4">
    <source>
        <dbReference type="ARBA" id="ARBA00022729"/>
    </source>
</evidence>
<dbReference type="GO" id="GO:0004930">
    <property type="term" value="F:G protein-coupled receptor activity"/>
    <property type="evidence" value="ECO:0007669"/>
    <property type="project" value="UniProtKB-KW"/>
</dbReference>
<keyword evidence="4" id="KW-0732">Signal</keyword>
<evidence type="ECO:0000256" key="3">
    <source>
        <dbReference type="ARBA" id="ARBA00022692"/>
    </source>
</evidence>
<dbReference type="PANTHER" id="PTHR24061:SF422">
    <property type="entry name" value="G-PROTEIN COUPLED RECEPTORS FAMILY 3 PROFILE DOMAIN-CONTAINING PROTEIN"/>
    <property type="match status" value="1"/>
</dbReference>
<proteinExistence type="predicted"/>
<feature type="transmembrane region" description="Helical" evidence="11">
    <location>
        <begin position="685"/>
        <end position="706"/>
    </location>
</feature>
<dbReference type="FunFam" id="3.40.50.2300:FF:000016">
    <property type="entry name" value="Taste 1 receptor member 2"/>
    <property type="match status" value="1"/>
</dbReference>
<name>A0AAJ7WRJ1_PETMA</name>
<protein>
    <submittedName>
        <fullName evidence="14">Extracellular calcium-sensing receptor-like isoform X1</fullName>
    </submittedName>
</protein>
<dbReference type="Pfam" id="PF00003">
    <property type="entry name" value="7tm_3"/>
    <property type="match status" value="1"/>
</dbReference>
<dbReference type="PANTHER" id="PTHR24061">
    <property type="entry name" value="CALCIUM-SENSING RECEPTOR-RELATED"/>
    <property type="match status" value="1"/>
</dbReference>
<dbReference type="Proteomes" id="UP001318040">
    <property type="component" value="Chromosome 9"/>
</dbReference>
<keyword evidence="8" id="KW-0675">Receptor</keyword>
<comment type="subcellular location">
    <subcellularLocation>
        <location evidence="1">Cell membrane</location>
        <topology evidence="1">Multi-pass membrane protein</topology>
    </subcellularLocation>
</comment>
<dbReference type="PROSITE" id="PS00980">
    <property type="entry name" value="G_PROTEIN_RECEP_F3_2"/>
    <property type="match status" value="1"/>
</dbReference>
<dbReference type="InterPro" id="IPR017978">
    <property type="entry name" value="GPCR_3_C"/>
</dbReference>
<feature type="domain" description="G-protein coupled receptors family 3 profile" evidence="12">
    <location>
        <begin position="614"/>
        <end position="877"/>
    </location>
</feature>
<keyword evidence="6" id="KW-0297">G-protein coupled receptor</keyword>
<feature type="transmembrane region" description="Helical" evidence="11">
    <location>
        <begin position="649"/>
        <end position="673"/>
    </location>
</feature>
<keyword evidence="3 11" id="KW-0812">Transmembrane</keyword>
<evidence type="ECO:0000313" key="13">
    <source>
        <dbReference type="Proteomes" id="UP001318040"/>
    </source>
</evidence>
<feature type="transmembrane region" description="Helical" evidence="11">
    <location>
        <begin position="775"/>
        <end position="796"/>
    </location>
</feature>
<dbReference type="PRINTS" id="PR00248">
    <property type="entry name" value="GPCRMGR"/>
</dbReference>
<gene>
    <name evidence="14" type="primary">LOC116940402</name>
</gene>
<dbReference type="Gene3D" id="3.40.50.2300">
    <property type="match status" value="2"/>
</dbReference>
<dbReference type="PROSITE" id="PS50259">
    <property type="entry name" value="G_PROTEIN_RECEP_F3_4"/>
    <property type="match status" value="1"/>
</dbReference>
<feature type="transmembrane region" description="Helical" evidence="11">
    <location>
        <begin position="727"/>
        <end position="747"/>
    </location>
</feature>
<dbReference type="RefSeq" id="XP_032806078.1">
    <property type="nucleotide sequence ID" value="XM_032950187.1"/>
</dbReference>
<evidence type="ECO:0000256" key="6">
    <source>
        <dbReference type="ARBA" id="ARBA00023040"/>
    </source>
</evidence>
<feature type="transmembrane region" description="Helical" evidence="11">
    <location>
        <begin position="616"/>
        <end position="637"/>
    </location>
</feature>
<feature type="transmembrane region" description="Helical" evidence="11">
    <location>
        <begin position="808"/>
        <end position="829"/>
    </location>
</feature>
<dbReference type="InterPro" id="IPR011500">
    <property type="entry name" value="GPCR_3_9-Cys_dom"/>
</dbReference>
<dbReference type="Gene3D" id="2.10.50.30">
    <property type="entry name" value="GPCR, family 3, nine cysteines domain"/>
    <property type="match status" value="1"/>
</dbReference>
<dbReference type="KEGG" id="pmrn:116940402"/>
<sequence>MYFRYVGNSHATQATPINTMQRYTGCIQKSREMEPLCLLAIGFILLHITPHIETRLFIESGGDVILGGMFPLHNSVINLPLEFNAVPTSADCVMLNERALTRLYTMLYTIEEINNRSDLLPNMKLGYRVIDSCTDVMKAVEASYEFSLSGSTQKPPLVVIGDAYSFLTIPAAYTLGLKHIPMISYSASAPSLSDKTRFPTFMRTIPSDTFQSKALAELVGHFGWTWIGILGSDDDYGRQGLGKFQSDAHEYGVCTDFQIWVPKKIAIKDINSIVNVIQNSTVKVIIAFVIDAELEPIIKEMARRQIVGKTFIASESWISSPVIHKPQYADVLEGTIGFDMISADMNKLSDFLRNSKPTTDNPFMTELWQETFHCTPYPSGLVDAARLPACSGDESLGSVTSSFFNPSEMTVPYAVYLALYAVAHALHELTACTTWTSVFAGGHCANLSDIQPWQVCIEVMRYLKKVDFKDNGYNIRFDANGDPVAYYILKQWQRKDDENMKMVAVGSYTNLNNNTNSTNKGHLIINDELLIWMGKQLKAPDSLCVAACPEGSKKEYEAGQPSCCYRCVQCSDGDFSKTKDANNCMRCPPDSWSTGTHTDCFVKPVQYLKWDSVEGLILHIAAIIGIFLTFDVLFIFYKYRETPIVKASNFKISLMLLICLFCNFLCIYVFVGIPKPWMCIARQPFFGVSFSSCLSCILVKTISMIITFKPSLTRNNTFHRQMTRAEIPIVAVVIVIEVALCVVWYFLASPSVFRNENIKADTIFLQCDEGSPLNFAFIIAYLYVLALICLMLSFMVRKLPNNFNEGKFVMFSALTFFIVWISFIPAYILSNEHRVVVEVISIILSGYGILIFLFFHKCYIILFQPQKNTKEHLDKQLMEFIQKAVEDKIGGATATHPVQVT</sequence>
<evidence type="ECO:0000256" key="8">
    <source>
        <dbReference type="ARBA" id="ARBA00023170"/>
    </source>
</evidence>
<keyword evidence="5 11" id="KW-1133">Transmembrane helix</keyword>
<keyword evidence="2" id="KW-1003">Cell membrane</keyword>
<dbReference type="InterPro" id="IPR017979">
    <property type="entry name" value="GPCR_3_CS"/>
</dbReference>
<evidence type="ECO:0000259" key="12">
    <source>
        <dbReference type="PROSITE" id="PS50259"/>
    </source>
</evidence>
<evidence type="ECO:0000256" key="11">
    <source>
        <dbReference type="SAM" id="Phobius"/>
    </source>
</evidence>
<evidence type="ECO:0000256" key="1">
    <source>
        <dbReference type="ARBA" id="ARBA00004651"/>
    </source>
</evidence>
<dbReference type="InterPro" id="IPR001828">
    <property type="entry name" value="ANF_lig-bd_rcpt"/>
</dbReference>
<dbReference type="FunFam" id="2.10.50.30:FF:000003">
    <property type="entry name" value="Vomeronasal 2, receptor 120"/>
    <property type="match status" value="1"/>
</dbReference>